<comment type="caution">
    <text evidence="9">The sequence shown here is derived from an EMBL/GenBank/DDBJ whole genome shotgun (WGS) entry which is preliminary data.</text>
</comment>
<dbReference type="InterPro" id="IPR014606">
    <property type="entry name" value="Heptose_7-P_kinase"/>
</dbReference>
<proteinExistence type="inferred from homology"/>
<comment type="similarity">
    <text evidence="5">Belongs to the GHMP kinase family.</text>
</comment>
<dbReference type="EMBL" id="BNEK01000002">
    <property type="protein sequence ID" value="GHJ26956.1"/>
    <property type="molecule type" value="Genomic_DNA"/>
</dbReference>
<protein>
    <submittedName>
        <fullName evidence="9">GHMP kinase</fullName>
    </submittedName>
</protein>
<dbReference type="PANTHER" id="PTHR32463">
    <property type="entry name" value="L-FUCOSE KINASE"/>
    <property type="match status" value="1"/>
</dbReference>
<keyword evidence="4" id="KW-0067">ATP-binding</keyword>
<keyword evidence="2" id="KW-0547">Nucleotide-binding</keyword>
<feature type="region of interest" description="Disordered" evidence="6">
    <location>
        <begin position="1"/>
        <end position="22"/>
    </location>
</feature>
<evidence type="ECO:0000256" key="3">
    <source>
        <dbReference type="ARBA" id="ARBA00022777"/>
    </source>
</evidence>
<accession>A0ABQ3TUE9</accession>
<evidence type="ECO:0000259" key="7">
    <source>
        <dbReference type="Pfam" id="PF00288"/>
    </source>
</evidence>
<dbReference type="PIRSF" id="PIRSF036406">
    <property type="entry name" value="Hept_kin"/>
    <property type="match status" value="1"/>
</dbReference>
<dbReference type="Pfam" id="PF08544">
    <property type="entry name" value="GHMP_kinases_C"/>
    <property type="match status" value="1"/>
</dbReference>
<dbReference type="InterPro" id="IPR020568">
    <property type="entry name" value="Ribosomal_Su5_D2-typ_SF"/>
</dbReference>
<evidence type="ECO:0000256" key="1">
    <source>
        <dbReference type="ARBA" id="ARBA00022679"/>
    </source>
</evidence>
<evidence type="ECO:0000256" key="2">
    <source>
        <dbReference type="ARBA" id="ARBA00022741"/>
    </source>
</evidence>
<organism evidence="9 10">
    <name type="scientific">Streptomyces hygroscopicus</name>
    <dbReference type="NCBI Taxonomy" id="1912"/>
    <lineage>
        <taxon>Bacteria</taxon>
        <taxon>Bacillati</taxon>
        <taxon>Actinomycetota</taxon>
        <taxon>Actinomycetes</taxon>
        <taxon>Kitasatosporales</taxon>
        <taxon>Streptomycetaceae</taxon>
        <taxon>Streptomyces</taxon>
        <taxon>Streptomyces violaceusniger group</taxon>
    </lineage>
</organism>
<dbReference type="Gene3D" id="3.30.230.120">
    <property type="match status" value="1"/>
</dbReference>
<dbReference type="InterPro" id="IPR036554">
    <property type="entry name" value="GHMP_kinase_C_sf"/>
</dbReference>
<dbReference type="Pfam" id="PF00288">
    <property type="entry name" value="GHMP_kinases_N"/>
    <property type="match status" value="1"/>
</dbReference>
<dbReference type="InterPro" id="IPR013750">
    <property type="entry name" value="GHMP_kinase_C_dom"/>
</dbReference>
<dbReference type="SUPFAM" id="SSF54211">
    <property type="entry name" value="Ribosomal protein S5 domain 2-like"/>
    <property type="match status" value="1"/>
</dbReference>
<sequence>MTGVTSRLPEPALAASAAHPPDGPAVVTVRSPLRISLAGGGTDLPSYSSRYGGLVVGCAIDRYVGVTLFPRDFRGRLRTAVDTTVECDRAGNHPHPMVRACLLRAGVDDGCQLASFSDAPSGSGLGGSAAFAVSVLHAAAPGASARTLAETAAAVEIDDLGRAVGKQDHYLAAYGSIRLLRFHPSGRVDPQPLELPAAVRAGLEARLLLFYSGTSRDAGAVLAEQNERTRSGNDDALRRLHAIRSIADEMVSALERRDLGAIGHLVNEHWSLKSGLGSRISSPRLQALHDRAREAGACGAKLLGSGGGGFLLLVCQPERHAEVRRSMVAAGLRELPFRLAEGGSRAIRMPL</sequence>
<dbReference type="RefSeq" id="WP_060954213.1">
    <property type="nucleotide sequence ID" value="NZ_BBON01000111.1"/>
</dbReference>
<dbReference type="PRINTS" id="PR00960">
    <property type="entry name" value="LMBPPROTEIN"/>
</dbReference>
<dbReference type="PANTHER" id="PTHR32463:SF0">
    <property type="entry name" value="L-FUCOSE KINASE"/>
    <property type="match status" value="1"/>
</dbReference>
<evidence type="ECO:0000313" key="10">
    <source>
        <dbReference type="Proteomes" id="UP001054854"/>
    </source>
</evidence>
<evidence type="ECO:0000256" key="5">
    <source>
        <dbReference type="ARBA" id="ARBA00038121"/>
    </source>
</evidence>
<dbReference type="GO" id="GO:0016301">
    <property type="term" value="F:kinase activity"/>
    <property type="evidence" value="ECO:0007669"/>
    <property type="project" value="UniProtKB-KW"/>
</dbReference>
<evidence type="ECO:0000313" key="9">
    <source>
        <dbReference type="EMBL" id="GHJ26956.1"/>
    </source>
</evidence>
<dbReference type="SUPFAM" id="SSF55060">
    <property type="entry name" value="GHMP Kinase, C-terminal domain"/>
    <property type="match status" value="1"/>
</dbReference>
<feature type="domain" description="GHMP kinase N-terminal" evidence="7">
    <location>
        <begin position="102"/>
        <end position="175"/>
    </location>
</feature>
<reference evidence="9" key="1">
    <citation type="submission" date="2024-05" db="EMBL/GenBank/DDBJ databases">
        <title>Whole genome shotgun sequence of Streptomyces hygroscopicus NBRC 113678.</title>
        <authorList>
            <person name="Komaki H."/>
            <person name="Tamura T."/>
        </authorList>
    </citation>
    <scope>NUCLEOTIDE SEQUENCE</scope>
    <source>
        <strain evidence="9">N11-34</strain>
    </source>
</reference>
<dbReference type="InterPro" id="IPR052203">
    <property type="entry name" value="GHMP_Kinase-Related"/>
</dbReference>
<keyword evidence="10" id="KW-1185">Reference proteome</keyword>
<evidence type="ECO:0000256" key="4">
    <source>
        <dbReference type="ARBA" id="ARBA00022840"/>
    </source>
</evidence>
<evidence type="ECO:0000259" key="8">
    <source>
        <dbReference type="Pfam" id="PF08544"/>
    </source>
</evidence>
<keyword evidence="1" id="KW-0808">Transferase</keyword>
<dbReference type="Proteomes" id="UP001054854">
    <property type="component" value="Unassembled WGS sequence"/>
</dbReference>
<dbReference type="InterPro" id="IPR006204">
    <property type="entry name" value="GHMP_kinase_N_dom"/>
</dbReference>
<feature type="domain" description="GHMP kinase C-terminal" evidence="8">
    <location>
        <begin position="250"/>
        <end position="326"/>
    </location>
</feature>
<name>A0ABQ3TUE9_STRHY</name>
<gene>
    <name evidence="9" type="ORF">TPA0910_13890</name>
</gene>
<dbReference type="InterPro" id="IPR001174">
    <property type="entry name" value="HddA/FKP"/>
</dbReference>
<keyword evidence="3 9" id="KW-0418">Kinase</keyword>
<evidence type="ECO:0000256" key="6">
    <source>
        <dbReference type="SAM" id="MobiDB-lite"/>
    </source>
</evidence>